<dbReference type="EC" id="2.7.7.6" evidence="2 11"/>
<evidence type="ECO:0000256" key="12">
    <source>
        <dbReference type="SAM" id="MobiDB-lite"/>
    </source>
</evidence>
<comment type="subunit">
    <text evidence="11">The RNAP catalytic core consists of 2 alpha, 1 beta, 1 beta' and 1 omega subunit. When a sigma factor is associated with the core the holoenzyme is formed, which can initiate transcription.</text>
</comment>
<evidence type="ECO:0000256" key="3">
    <source>
        <dbReference type="ARBA" id="ARBA00013725"/>
    </source>
</evidence>
<dbReference type="Gene3D" id="3.90.940.10">
    <property type="match status" value="1"/>
</dbReference>
<evidence type="ECO:0000313" key="14">
    <source>
        <dbReference type="Proteomes" id="UP001556709"/>
    </source>
</evidence>
<dbReference type="PANTHER" id="PTHR34476">
    <property type="entry name" value="DNA-DIRECTED RNA POLYMERASE SUBUNIT OMEGA"/>
    <property type="match status" value="1"/>
</dbReference>
<reference evidence="13 14" key="1">
    <citation type="submission" date="2024-02" db="EMBL/GenBank/DDBJ databases">
        <title>New especies of Spiribacter isolated from saline water.</title>
        <authorList>
            <person name="Leon M.J."/>
            <person name="De La Haba R."/>
            <person name="Sanchez-Porro C."/>
            <person name="Ventosa A."/>
        </authorList>
    </citation>
    <scope>NUCLEOTIDE SEQUENCE [LARGE SCALE GENOMIC DNA]</scope>
    <source>
        <strain evidence="14">ag22IC6-390</strain>
    </source>
</reference>
<comment type="catalytic activity">
    <reaction evidence="10 11">
        <text>RNA(n) + a ribonucleoside 5'-triphosphate = RNA(n+1) + diphosphate</text>
        <dbReference type="Rhea" id="RHEA:21248"/>
        <dbReference type="Rhea" id="RHEA-COMP:14527"/>
        <dbReference type="Rhea" id="RHEA-COMP:17342"/>
        <dbReference type="ChEBI" id="CHEBI:33019"/>
        <dbReference type="ChEBI" id="CHEBI:61557"/>
        <dbReference type="ChEBI" id="CHEBI:140395"/>
        <dbReference type="EC" id="2.7.7.6"/>
    </reaction>
</comment>
<dbReference type="PANTHER" id="PTHR34476:SF1">
    <property type="entry name" value="DNA-DIRECTED RNA POLYMERASE SUBUNIT OMEGA"/>
    <property type="match status" value="1"/>
</dbReference>
<evidence type="ECO:0000256" key="6">
    <source>
        <dbReference type="ARBA" id="ARBA00022695"/>
    </source>
</evidence>
<evidence type="ECO:0000256" key="7">
    <source>
        <dbReference type="ARBA" id="ARBA00023163"/>
    </source>
</evidence>
<keyword evidence="5 11" id="KW-0808">Transferase</keyword>
<dbReference type="SUPFAM" id="SSF63562">
    <property type="entry name" value="RPB6/omega subunit-like"/>
    <property type="match status" value="1"/>
</dbReference>
<proteinExistence type="inferred from homology"/>
<dbReference type="SMART" id="SM01409">
    <property type="entry name" value="RNA_pol_Rpb6"/>
    <property type="match status" value="1"/>
</dbReference>
<evidence type="ECO:0000256" key="8">
    <source>
        <dbReference type="ARBA" id="ARBA00029924"/>
    </source>
</evidence>
<dbReference type="EMBL" id="JBAKFM010000004">
    <property type="protein sequence ID" value="MEX0469753.1"/>
    <property type="molecule type" value="Genomic_DNA"/>
</dbReference>
<comment type="caution">
    <text evidence="13">The sequence shown here is derived from an EMBL/GenBank/DDBJ whole genome shotgun (WGS) entry which is preliminary data.</text>
</comment>
<feature type="compositionally biased region" description="Acidic residues" evidence="12">
    <location>
        <begin position="77"/>
        <end position="124"/>
    </location>
</feature>
<evidence type="ECO:0000256" key="9">
    <source>
        <dbReference type="ARBA" id="ARBA00030998"/>
    </source>
</evidence>
<dbReference type="InterPro" id="IPR003716">
    <property type="entry name" value="DNA-dir_RNA_pol_omega"/>
</dbReference>
<keyword evidence="4 11" id="KW-0240">DNA-directed RNA polymerase</keyword>
<name>A0ABV3TDQ4_9GAMM</name>
<keyword evidence="6 11" id="KW-0548">Nucleotidyltransferase</keyword>
<dbReference type="NCBIfam" id="TIGR00690">
    <property type="entry name" value="rpoZ"/>
    <property type="match status" value="1"/>
</dbReference>
<evidence type="ECO:0000256" key="10">
    <source>
        <dbReference type="ARBA" id="ARBA00048552"/>
    </source>
</evidence>
<evidence type="ECO:0000256" key="11">
    <source>
        <dbReference type="HAMAP-Rule" id="MF_00366"/>
    </source>
</evidence>
<evidence type="ECO:0000256" key="2">
    <source>
        <dbReference type="ARBA" id="ARBA00012418"/>
    </source>
</evidence>
<dbReference type="GO" id="GO:0000428">
    <property type="term" value="C:DNA-directed RNA polymerase complex"/>
    <property type="evidence" value="ECO:0007669"/>
    <property type="project" value="UniProtKB-KW"/>
</dbReference>
<dbReference type="GO" id="GO:0003899">
    <property type="term" value="F:DNA-directed RNA polymerase activity"/>
    <property type="evidence" value="ECO:0007669"/>
    <property type="project" value="UniProtKB-EC"/>
</dbReference>
<dbReference type="InterPro" id="IPR006110">
    <property type="entry name" value="Pol_omega/Rpo6/RPB6"/>
</dbReference>
<dbReference type="Pfam" id="PF01192">
    <property type="entry name" value="RNA_pol_Rpb6"/>
    <property type="match status" value="1"/>
</dbReference>
<evidence type="ECO:0000256" key="5">
    <source>
        <dbReference type="ARBA" id="ARBA00022679"/>
    </source>
</evidence>
<keyword evidence="7 11" id="KW-0804">Transcription</keyword>
<accession>A0ABV3TDQ4</accession>
<evidence type="ECO:0000256" key="1">
    <source>
        <dbReference type="ARBA" id="ARBA00006711"/>
    </source>
</evidence>
<evidence type="ECO:0000313" key="13">
    <source>
        <dbReference type="EMBL" id="MEX0469753.1"/>
    </source>
</evidence>
<protein>
    <recommendedName>
        <fullName evidence="3 11">DNA-directed RNA polymerase subunit omega</fullName>
        <shortName evidence="11">RNAP omega subunit</shortName>
        <ecNumber evidence="2 11">2.7.7.6</ecNumber>
    </recommendedName>
    <alternativeName>
        <fullName evidence="9 11">RNA polymerase omega subunit</fullName>
    </alternativeName>
    <alternativeName>
        <fullName evidence="8 11">Transcriptase subunit omega</fullName>
    </alternativeName>
</protein>
<feature type="region of interest" description="Disordered" evidence="12">
    <location>
        <begin position="72"/>
        <end position="130"/>
    </location>
</feature>
<keyword evidence="14" id="KW-1185">Reference proteome</keyword>
<organism evidence="13 14">
    <name type="scientific">Spiribacter pallidus</name>
    <dbReference type="NCBI Taxonomy" id="1987936"/>
    <lineage>
        <taxon>Bacteria</taxon>
        <taxon>Pseudomonadati</taxon>
        <taxon>Pseudomonadota</taxon>
        <taxon>Gammaproteobacteria</taxon>
        <taxon>Chromatiales</taxon>
        <taxon>Ectothiorhodospiraceae</taxon>
        <taxon>Spiribacter</taxon>
    </lineage>
</organism>
<evidence type="ECO:0000256" key="4">
    <source>
        <dbReference type="ARBA" id="ARBA00022478"/>
    </source>
</evidence>
<dbReference type="InterPro" id="IPR036161">
    <property type="entry name" value="RPB6/omega-like_sf"/>
</dbReference>
<comment type="similarity">
    <text evidence="1 11">Belongs to the RNA polymerase subunit omega family.</text>
</comment>
<comment type="function">
    <text evidence="11">Promotes RNA polymerase assembly. Latches the N- and C-terminal regions of the beta' subunit thereby facilitating its interaction with the beta and alpha subunits.</text>
</comment>
<sequence>MARVTVEDCLDTIDNRFELVLAATRRARQVAHGHEPFVAWENDKPTVVALREIADGFVTSEILNAEAEAAEALGALEETEPAAEADADMPADEVAGEAEAAADEPSTEASGADEEAAEPGEEETGEKPAD</sequence>
<gene>
    <name evidence="11 13" type="primary">rpoZ</name>
    <name evidence="13" type="ORF">V6X73_08440</name>
</gene>
<dbReference type="Proteomes" id="UP001556709">
    <property type="component" value="Unassembled WGS sequence"/>
</dbReference>
<dbReference type="HAMAP" id="MF_00366">
    <property type="entry name" value="RNApol_bact_RpoZ"/>
    <property type="match status" value="1"/>
</dbReference>